<dbReference type="AlphaFoldDB" id="A0A2H3T346"/>
<gene>
    <name evidence="1" type="ORF">FRV6_00395</name>
</gene>
<proteinExistence type="predicted"/>
<reference evidence="2" key="1">
    <citation type="submission" date="2016-09" db="EMBL/GenBank/DDBJ databases">
        <authorList>
            <person name="Guldener U."/>
        </authorList>
    </citation>
    <scope>NUCLEOTIDE SEQUENCE [LARGE SCALE GENOMIC DNA]</scope>
    <source>
        <strain evidence="2">V64-1</strain>
    </source>
</reference>
<evidence type="ECO:0000313" key="1">
    <source>
        <dbReference type="EMBL" id="SCO76183.1"/>
    </source>
</evidence>
<dbReference type="Proteomes" id="UP000219369">
    <property type="component" value="Unassembled WGS sequence"/>
</dbReference>
<name>A0A2H3T346_FUSOX</name>
<accession>A0A2H3T346</accession>
<evidence type="ECO:0000313" key="2">
    <source>
        <dbReference type="Proteomes" id="UP000219369"/>
    </source>
</evidence>
<protein>
    <submittedName>
        <fullName evidence="1">Uncharacterized protein</fullName>
    </submittedName>
</protein>
<dbReference type="EMBL" id="FMJY01000001">
    <property type="protein sequence ID" value="SCO76183.1"/>
    <property type="molecule type" value="Genomic_DNA"/>
</dbReference>
<sequence length="45" mass="5024">MFPRELMTARGDINARSCYKRLPNHMVLIAKYEGGLGQVTVELSG</sequence>
<organism evidence="1 2">
    <name type="scientific">Fusarium oxysporum</name>
    <name type="common">Fusarium vascular wilt</name>
    <dbReference type="NCBI Taxonomy" id="5507"/>
    <lineage>
        <taxon>Eukaryota</taxon>
        <taxon>Fungi</taxon>
        <taxon>Dikarya</taxon>
        <taxon>Ascomycota</taxon>
        <taxon>Pezizomycotina</taxon>
        <taxon>Sordariomycetes</taxon>
        <taxon>Hypocreomycetidae</taxon>
        <taxon>Hypocreales</taxon>
        <taxon>Nectriaceae</taxon>
        <taxon>Fusarium</taxon>
        <taxon>Fusarium oxysporum species complex</taxon>
    </lineage>
</organism>